<keyword evidence="3" id="KW-0560">Oxidoreductase</keyword>
<dbReference type="eggNOG" id="COG2141">
    <property type="taxonomic scope" value="Bacteria"/>
</dbReference>
<evidence type="ECO:0000259" key="5">
    <source>
        <dbReference type="Pfam" id="PF00296"/>
    </source>
</evidence>
<accession>H6MZK5</accession>
<reference evidence="6 7" key="1">
    <citation type="journal article" date="2012" name="Appl. Environ. Microbiol.">
        <title>Involvement of two latex-clearing proteins during rubber degradation and insights into the subsequent degradation pathway revealed by the genome sequence of Gordonia polyisoprenivorans strain VH2.</title>
        <authorList>
            <person name="Hiessl S."/>
            <person name="Schuldes J."/>
            <person name="Thurmer A."/>
            <person name="Halbsguth T."/>
            <person name="Broker D."/>
            <person name="Angelov A."/>
            <person name="Liebl W."/>
            <person name="Daniel R."/>
            <person name="Steinbuchel A."/>
        </authorList>
    </citation>
    <scope>NUCLEOTIDE SEQUENCE [LARGE SCALE GENOMIC DNA]</scope>
    <source>
        <strain evidence="7">DSM 44266 / VH2</strain>
    </source>
</reference>
<evidence type="ECO:0000256" key="4">
    <source>
        <dbReference type="ARBA" id="ARBA00023033"/>
    </source>
</evidence>
<dbReference type="PANTHER" id="PTHR42847:SF4">
    <property type="entry name" value="ALKANESULFONATE MONOOXYGENASE-RELATED"/>
    <property type="match status" value="1"/>
</dbReference>
<dbReference type="GeneID" id="90158014"/>
<dbReference type="InterPro" id="IPR036661">
    <property type="entry name" value="Luciferase-like_sf"/>
</dbReference>
<dbReference type="Gene3D" id="3.20.20.30">
    <property type="entry name" value="Luciferase-like domain"/>
    <property type="match status" value="1"/>
</dbReference>
<dbReference type="KEGG" id="gpo:GPOL_c09290"/>
<dbReference type="CDD" id="cd01094">
    <property type="entry name" value="Alkanesulfonate_monoxygenase"/>
    <property type="match status" value="1"/>
</dbReference>
<protein>
    <submittedName>
        <fullName evidence="6">Putative alkanesulfonate monooxygenase</fullName>
    </submittedName>
</protein>
<evidence type="ECO:0000313" key="7">
    <source>
        <dbReference type="Proteomes" id="UP000009154"/>
    </source>
</evidence>
<dbReference type="GO" id="GO:0046306">
    <property type="term" value="P:alkanesulfonate catabolic process"/>
    <property type="evidence" value="ECO:0007669"/>
    <property type="project" value="TreeGrafter"/>
</dbReference>
<evidence type="ECO:0000313" key="6">
    <source>
        <dbReference type="EMBL" id="AFA71992.1"/>
    </source>
</evidence>
<dbReference type="HOGENOM" id="CLU_027853_1_0_11"/>
<dbReference type="STRING" id="1112204.GPOL_c09290"/>
<sequence>MTAEAQRDAHFHWFLPTSGDGREVIGGLQSAGILGTASAIRPPDLDYLALVAKTAERLGFESVLTPTGTWCHDAWLTTAALIRETSRLKFLVAFRPGLITPTLAAQQAATFAEFSGGRLALNIVTGGDAQEQARFGDRLTKEQRYARTGEFLQIVRHAWSGTPFDFSGEHYDVTGAVVGHPPNPVPQVFFGGASEYAREVAAATVDTYLTWTEPPEKVAALVEDVRARAARHGRELTFGIRAHVITRDTREEAWTEARKLVSRMDPALIELARQRLSQSESEGQRRQLALNADLDNLEVYPGLWAGYGLVRPGAGTAFVGSHAEVADLIAQYRAIGIDHFILSGQPHIEEAFWFAEGVAPLVRSVSAGREPAPARTAPHR</sequence>
<name>H6MZK5_GORPV</name>
<dbReference type="GO" id="GO:0008726">
    <property type="term" value="F:alkanesulfonate monooxygenase activity"/>
    <property type="evidence" value="ECO:0007669"/>
    <property type="project" value="TreeGrafter"/>
</dbReference>
<proteinExistence type="predicted"/>
<organism evidence="6 7">
    <name type="scientific">Gordonia polyisoprenivorans (strain DSM 44266 / VH2)</name>
    <dbReference type="NCBI Taxonomy" id="1112204"/>
    <lineage>
        <taxon>Bacteria</taxon>
        <taxon>Bacillati</taxon>
        <taxon>Actinomycetota</taxon>
        <taxon>Actinomycetes</taxon>
        <taxon>Mycobacteriales</taxon>
        <taxon>Gordoniaceae</taxon>
        <taxon>Gordonia</taxon>
    </lineage>
</organism>
<evidence type="ECO:0000256" key="3">
    <source>
        <dbReference type="ARBA" id="ARBA00023002"/>
    </source>
</evidence>
<dbReference type="Proteomes" id="UP000009154">
    <property type="component" value="Chromosome"/>
</dbReference>
<keyword evidence="4 6" id="KW-0503">Monooxygenase</keyword>
<keyword evidence="7" id="KW-1185">Reference proteome</keyword>
<gene>
    <name evidence="6" type="ordered locus">GPOL_c09290</name>
</gene>
<dbReference type="Pfam" id="PF00296">
    <property type="entry name" value="Bac_luciferase"/>
    <property type="match status" value="1"/>
</dbReference>
<dbReference type="SUPFAM" id="SSF51679">
    <property type="entry name" value="Bacterial luciferase-like"/>
    <property type="match status" value="1"/>
</dbReference>
<evidence type="ECO:0000256" key="2">
    <source>
        <dbReference type="ARBA" id="ARBA00022643"/>
    </source>
</evidence>
<dbReference type="RefSeq" id="WP_014358920.1">
    <property type="nucleotide sequence ID" value="NC_016906.1"/>
</dbReference>
<evidence type="ECO:0000256" key="1">
    <source>
        <dbReference type="ARBA" id="ARBA00022630"/>
    </source>
</evidence>
<feature type="domain" description="Luciferase-like" evidence="5">
    <location>
        <begin position="12"/>
        <end position="339"/>
    </location>
</feature>
<keyword evidence="2" id="KW-0288">FMN</keyword>
<dbReference type="EMBL" id="CP003119">
    <property type="protein sequence ID" value="AFA71992.1"/>
    <property type="molecule type" value="Genomic_DNA"/>
</dbReference>
<dbReference type="InterPro" id="IPR011251">
    <property type="entry name" value="Luciferase-like_dom"/>
</dbReference>
<dbReference type="InterPro" id="IPR050172">
    <property type="entry name" value="SsuD_RutA_monooxygenase"/>
</dbReference>
<dbReference type="AlphaFoldDB" id="H6MZK5"/>
<dbReference type="PANTHER" id="PTHR42847">
    <property type="entry name" value="ALKANESULFONATE MONOOXYGENASE"/>
    <property type="match status" value="1"/>
</dbReference>
<keyword evidence="1" id="KW-0285">Flavoprotein</keyword>